<geneLocation type="chloroplast" evidence="7"/>
<accession>A0A2U9NR79</accession>
<organism evidence="7">
    <name type="scientific">Rhizosolenia fallax</name>
    <dbReference type="NCBI Taxonomy" id="265545"/>
    <lineage>
        <taxon>Eukaryota</taxon>
        <taxon>Sar</taxon>
        <taxon>Stramenopiles</taxon>
        <taxon>Ochrophyta</taxon>
        <taxon>Bacillariophyta</taxon>
        <taxon>Coscinodiscophyceae</taxon>
        <taxon>Rhizosoleniophycidae</taxon>
        <taxon>Rhizosoleniales</taxon>
        <taxon>Rhizosoleniaceae</taxon>
        <taxon>Rhizosolenia</taxon>
    </lineage>
</organism>
<comment type="similarity">
    <text evidence="1 6">Belongs to the bacterial ribosomal protein bS20 family.</text>
</comment>
<evidence type="ECO:0000256" key="5">
    <source>
        <dbReference type="ARBA" id="ARBA00023274"/>
    </source>
</evidence>
<keyword evidence="3 6" id="KW-0694">RNA-binding</keyword>
<dbReference type="Gene3D" id="1.20.58.110">
    <property type="entry name" value="Ribosomal protein S20"/>
    <property type="match status" value="1"/>
</dbReference>
<dbReference type="PANTHER" id="PTHR33398:SF1">
    <property type="entry name" value="SMALL RIBOSOMAL SUBUNIT PROTEIN BS20C"/>
    <property type="match status" value="1"/>
</dbReference>
<dbReference type="InterPro" id="IPR002583">
    <property type="entry name" value="Ribosomal_bS20"/>
</dbReference>
<name>A0A2U9NR79_9STRA</name>
<dbReference type="Pfam" id="PF01649">
    <property type="entry name" value="Ribosomal_S20p"/>
    <property type="match status" value="1"/>
</dbReference>
<evidence type="ECO:0000256" key="4">
    <source>
        <dbReference type="ARBA" id="ARBA00022980"/>
    </source>
</evidence>
<dbReference type="HAMAP" id="MF_00500">
    <property type="entry name" value="Ribosomal_bS20"/>
    <property type="match status" value="1"/>
</dbReference>
<dbReference type="EMBL" id="MG755802">
    <property type="protein sequence ID" value="AWT39631.1"/>
    <property type="molecule type" value="Genomic_DNA"/>
</dbReference>
<protein>
    <recommendedName>
        <fullName evidence="6">Small ribosomal subunit protein bS20c</fullName>
    </recommendedName>
</protein>
<dbReference type="GO" id="GO:0015935">
    <property type="term" value="C:small ribosomal subunit"/>
    <property type="evidence" value="ECO:0007669"/>
    <property type="project" value="TreeGrafter"/>
</dbReference>
<keyword evidence="2 6" id="KW-0699">rRNA-binding</keyword>
<dbReference type="RefSeq" id="YP_009496918.1">
    <property type="nucleotide sequence ID" value="NC_038003.1"/>
</dbReference>
<dbReference type="GO" id="GO:0009507">
    <property type="term" value="C:chloroplast"/>
    <property type="evidence" value="ECO:0007669"/>
    <property type="project" value="UniProtKB-SubCell"/>
</dbReference>
<evidence type="ECO:0000313" key="7">
    <source>
        <dbReference type="EMBL" id="AWT39631.1"/>
    </source>
</evidence>
<reference evidence="7" key="1">
    <citation type="journal article" date="2018" name="Adv. Bot. Res.">
        <title>Evolution of the Plastid Genomes in Diatoms.</title>
        <authorList>
            <person name="Yu M."/>
            <person name="Ashworth M.P."/>
            <person name="Hajrah N.H."/>
            <person name="Khiyami M.A."/>
            <person name="Sabir M.J."/>
            <person name="Alhebshi A.M."/>
            <person name="Al-Malki A.L."/>
            <person name="Sabir J.S.M."/>
            <person name="Theriot E.C."/>
            <person name="Jansen R.K."/>
        </authorList>
    </citation>
    <scope>NUCLEOTIDE SEQUENCE</scope>
</reference>
<comment type="function">
    <text evidence="6">Binds directly to 16S ribosomal RNA.</text>
</comment>
<evidence type="ECO:0000256" key="1">
    <source>
        <dbReference type="ARBA" id="ARBA00007634"/>
    </source>
</evidence>
<dbReference type="PANTHER" id="PTHR33398">
    <property type="entry name" value="30S RIBOSOMAL PROTEIN S20"/>
    <property type="match status" value="1"/>
</dbReference>
<proteinExistence type="inferred from homology"/>
<keyword evidence="4 6" id="KW-0689">Ribosomal protein</keyword>
<sequence length="96" mass="11537">MANNKSALKRIRIGERNRLQNRFYKSNVRKLTKLFYERLEFYKNSQNPDDKQKVYAIVNTLYSIIDKGYKKNVFHINTASRKKSTIDSELKKIQYN</sequence>
<gene>
    <name evidence="6 7" type="primary">rps20</name>
</gene>
<keyword evidence="5 6" id="KW-0687">Ribonucleoprotein</keyword>
<dbReference type="GO" id="GO:0006412">
    <property type="term" value="P:translation"/>
    <property type="evidence" value="ECO:0007669"/>
    <property type="project" value="UniProtKB-UniRule"/>
</dbReference>
<dbReference type="AlphaFoldDB" id="A0A2U9NR79"/>
<keyword evidence="7" id="KW-0934">Plastid</keyword>
<dbReference type="InterPro" id="IPR036510">
    <property type="entry name" value="Ribosomal_bS20_sf"/>
</dbReference>
<dbReference type="GO" id="GO:0003735">
    <property type="term" value="F:structural constituent of ribosome"/>
    <property type="evidence" value="ECO:0007669"/>
    <property type="project" value="InterPro"/>
</dbReference>
<dbReference type="SUPFAM" id="SSF46992">
    <property type="entry name" value="Ribosomal protein S20"/>
    <property type="match status" value="1"/>
</dbReference>
<evidence type="ECO:0000256" key="3">
    <source>
        <dbReference type="ARBA" id="ARBA00022884"/>
    </source>
</evidence>
<evidence type="ECO:0000256" key="2">
    <source>
        <dbReference type="ARBA" id="ARBA00022730"/>
    </source>
</evidence>
<evidence type="ECO:0000256" key="6">
    <source>
        <dbReference type="HAMAP-Rule" id="MF_00500"/>
    </source>
</evidence>
<keyword evidence="7" id="KW-0150">Chloroplast</keyword>
<dbReference type="GeneID" id="36959383"/>
<dbReference type="GO" id="GO:0070181">
    <property type="term" value="F:small ribosomal subunit rRNA binding"/>
    <property type="evidence" value="ECO:0007669"/>
    <property type="project" value="TreeGrafter"/>
</dbReference>
<comment type="subcellular location">
    <subcellularLocation>
        <location evidence="6">Plastid</location>
        <location evidence="6">Chloroplast</location>
    </subcellularLocation>
</comment>
<dbReference type="NCBIfam" id="TIGR00029">
    <property type="entry name" value="S20"/>
    <property type="match status" value="1"/>
</dbReference>